<dbReference type="PANTHER" id="PTHR32319">
    <property type="entry name" value="BACTERIAL HEMOLYSIN-LIKE PROTEIN"/>
    <property type="match status" value="1"/>
</dbReference>
<dbReference type="SUPFAM" id="SSF53335">
    <property type="entry name" value="S-adenosyl-L-methionine-dependent methyltransferases"/>
    <property type="match status" value="1"/>
</dbReference>
<dbReference type="Gene3D" id="3.40.50.150">
    <property type="entry name" value="Vaccinia Virus protein VP39"/>
    <property type="match status" value="1"/>
</dbReference>
<evidence type="ECO:0000259" key="5">
    <source>
        <dbReference type="Pfam" id="PF01479"/>
    </source>
</evidence>
<dbReference type="RefSeq" id="WP_206254788.1">
    <property type="nucleotide sequence ID" value="NZ_CP071060.1"/>
</dbReference>
<dbReference type="Proteomes" id="UP000663570">
    <property type="component" value="Chromosome"/>
</dbReference>
<sequence length="287" mass="29962">MSMNSFHARNSKPRATQSKRSVTAHAGTRVDQLLVERGLAASRTAAQRLIAAGRVSWQSPQGTQQVGKPADYLPDSAELQVAEDAEDRFVSRGGHKLAGALAQSGVAVAGRCCLDLGQSTGGFSDCLLQAGAAKVVGVEVGHGQLHARLADDTRVVTLEGLNARSLSTSDLGEHFPQGGFDLVTGDLSFISLTLVLPAAAALMHPQADLLMLVKPQFEVGPKGLAKGGIVRDTALYPEVEAKIRAACADCGLTVQGWCDSPITGGDGNREFFVHARRAADAPESAGQ</sequence>
<dbReference type="GO" id="GO:0032259">
    <property type="term" value="P:methylation"/>
    <property type="evidence" value="ECO:0007669"/>
    <property type="project" value="UniProtKB-KW"/>
</dbReference>
<feature type="domain" description="Ribosomal RNA methyltransferase FtsJ" evidence="6">
    <location>
        <begin position="89"/>
        <end position="276"/>
    </location>
</feature>
<dbReference type="InterPro" id="IPR047048">
    <property type="entry name" value="TlyA"/>
</dbReference>
<dbReference type="InterPro" id="IPR002942">
    <property type="entry name" value="S4_RNA-bd"/>
</dbReference>
<evidence type="ECO:0000256" key="1">
    <source>
        <dbReference type="ARBA" id="ARBA00022884"/>
    </source>
</evidence>
<keyword evidence="8" id="KW-1185">Reference proteome</keyword>
<evidence type="ECO:0000256" key="2">
    <source>
        <dbReference type="ARBA" id="ARBA00029460"/>
    </source>
</evidence>
<dbReference type="SUPFAM" id="SSF55174">
    <property type="entry name" value="Alpha-L RNA-binding motif"/>
    <property type="match status" value="1"/>
</dbReference>
<dbReference type="InterPro" id="IPR004538">
    <property type="entry name" value="Hemolysin_A/TlyA"/>
</dbReference>
<dbReference type="PANTHER" id="PTHR32319:SF0">
    <property type="entry name" value="BACTERIAL HEMOLYSIN-LIKE PROTEIN"/>
    <property type="match status" value="1"/>
</dbReference>
<gene>
    <name evidence="7" type="ORF">JY500_01225</name>
</gene>
<dbReference type="PROSITE" id="PS50889">
    <property type="entry name" value="S4"/>
    <property type="match status" value="1"/>
</dbReference>
<feature type="compositionally biased region" description="Polar residues" evidence="4">
    <location>
        <begin position="1"/>
        <end position="21"/>
    </location>
</feature>
<dbReference type="Gene3D" id="3.10.290.10">
    <property type="entry name" value="RNA-binding S4 domain"/>
    <property type="match status" value="1"/>
</dbReference>
<keyword evidence="7" id="KW-0489">Methyltransferase</keyword>
<name>A0ABX7M6C0_9RHOO</name>
<dbReference type="InterPro" id="IPR002877">
    <property type="entry name" value="RNA_MeTrfase_FtsJ_dom"/>
</dbReference>
<accession>A0ABX7M6C0</accession>
<dbReference type="Pfam" id="PF01479">
    <property type="entry name" value="S4"/>
    <property type="match status" value="1"/>
</dbReference>
<feature type="domain" description="RNA-binding S4" evidence="5">
    <location>
        <begin position="29"/>
        <end position="55"/>
    </location>
</feature>
<dbReference type="EMBL" id="CP071060">
    <property type="protein sequence ID" value="QSI77304.1"/>
    <property type="molecule type" value="Genomic_DNA"/>
</dbReference>
<comment type="similarity">
    <text evidence="2">Belongs to the TlyA family.</text>
</comment>
<evidence type="ECO:0000256" key="3">
    <source>
        <dbReference type="PROSITE-ProRule" id="PRU00182"/>
    </source>
</evidence>
<feature type="region of interest" description="Disordered" evidence="4">
    <location>
        <begin position="1"/>
        <end position="25"/>
    </location>
</feature>
<dbReference type="CDD" id="cd00165">
    <property type="entry name" value="S4"/>
    <property type="match status" value="1"/>
</dbReference>
<keyword evidence="1 3" id="KW-0694">RNA-binding</keyword>
<evidence type="ECO:0000313" key="7">
    <source>
        <dbReference type="EMBL" id="QSI77304.1"/>
    </source>
</evidence>
<keyword evidence="7" id="KW-0808">Transferase</keyword>
<protein>
    <submittedName>
        <fullName evidence="7">TlyA family RNA methyltransferase</fullName>
    </submittedName>
</protein>
<evidence type="ECO:0000256" key="4">
    <source>
        <dbReference type="SAM" id="MobiDB-lite"/>
    </source>
</evidence>
<dbReference type="PIRSF" id="PIRSF005578">
    <property type="entry name" value="TlyA"/>
    <property type="match status" value="1"/>
</dbReference>
<dbReference type="Pfam" id="PF01728">
    <property type="entry name" value="FtsJ"/>
    <property type="match status" value="1"/>
</dbReference>
<dbReference type="InterPro" id="IPR036986">
    <property type="entry name" value="S4_RNA-bd_sf"/>
</dbReference>
<organism evidence="7 8">
    <name type="scientific">Niveibacterium microcysteis</name>
    <dbReference type="NCBI Taxonomy" id="2811415"/>
    <lineage>
        <taxon>Bacteria</taxon>
        <taxon>Pseudomonadati</taxon>
        <taxon>Pseudomonadota</taxon>
        <taxon>Betaproteobacteria</taxon>
        <taxon>Rhodocyclales</taxon>
        <taxon>Rhodocyclaceae</taxon>
        <taxon>Niveibacterium</taxon>
    </lineage>
</organism>
<evidence type="ECO:0000313" key="8">
    <source>
        <dbReference type="Proteomes" id="UP000663570"/>
    </source>
</evidence>
<dbReference type="GO" id="GO:0008168">
    <property type="term" value="F:methyltransferase activity"/>
    <property type="evidence" value="ECO:0007669"/>
    <property type="project" value="UniProtKB-KW"/>
</dbReference>
<proteinExistence type="inferred from homology"/>
<reference evidence="7 8" key="1">
    <citation type="submission" date="2021-02" db="EMBL/GenBank/DDBJ databases">
        <title>Niveibacterium changnyeongensis HC41.</title>
        <authorList>
            <person name="Kang M."/>
        </authorList>
    </citation>
    <scope>NUCLEOTIDE SEQUENCE [LARGE SCALE GENOMIC DNA]</scope>
    <source>
        <strain evidence="7 8">HC41</strain>
    </source>
</reference>
<evidence type="ECO:0000259" key="6">
    <source>
        <dbReference type="Pfam" id="PF01728"/>
    </source>
</evidence>
<dbReference type="InterPro" id="IPR029063">
    <property type="entry name" value="SAM-dependent_MTases_sf"/>
</dbReference>